<accession>A0AAV4PUA0</accession>
<name>A0AAV4PUA0_CAEEX</name>
<dbReference type="Proteomes" id="UP001054945">
    <property type="component" value="Unassembled WGS sequence"/>
</dbReference>
<sequence length="82" mass="9517">MKRPLIQHIWKHTPLLAAIKDGRKAPFTVPFRNKTAISAGTIRVKDSWRSSEMLTAMKERLHGNWRLFSIAWRSGFLTSRGR</sequence>
<organism evidence="1 2">
    <name type="scientific">Caerostris extrusa</name>
    <name type="common">Bark spider</name>
    <name type="synonym">Caerostris bankana</name>
    <dbReference type="NCBI Taxonomy" id="172846"/>
    <lineage>
        <taxon>Eukaryota</taxon>
        <taxon>Metazoa</taxon>
        <taxon>Ecdysozoa</taxon>
        <taxon>Arthropoda</taxon>
        <taxon>Chelicerata</taxon>
        <taxon>Arachnida</taxon>
        <taxon>Araneae</taxon>
        <taxon>Araneomorphae</taxon>
        <taxon>Entelegynae</taxon>
        <taxon>Araneoidea</taxon>
        <taxon>Araneidae</taxon>
        <taxon>Caerostris</taxon>
    </lineage>
</organism>
<proteinExistence type="predicted"/>
<comment type="caution">
    <text evidence="1">The sequence shown here is derived from an EMBL/GenBank/DDBJ whole genome shotgun (WGS) entry which is preliminary data.</text>
</comment>
<reference evidence="1 2" key="1">
    <citation type="submission" date="2021-06" db="EMBL/GenBank/DDBJ databases">
        <title>Caerostris extrusa draft genome.</title>
        <authorList>
            <person name="Kono N."/>
            <person name="Arakawa K."/>
        </authorList>
    </citation>
    <scope>NUCLEOTIDE SEQUENCE [LARGE SCALE GENOMIC DNA]</scope>
</reference>
<evidence type="ECO:0000313" key="1">
    <source>
        <dbReference type="EMBL" id="GIY00619.1"/>
    </source>
</evidence>
<dbReference type="EMBL" id="BPLR01005209">
    <property type="protein sequence ID" value="GIY00619.1"/>
    <property type="molecule type" value="Genomic_DNA"/>
</dbReference>
<gene>
    <name evidence="1" type="ORF">CEXT_240061</name>
</gene>
<dbReference type="AlphaFoldDB" id="A0AAV4PUA0"/>
<protein>
    <submittedName>
        <fullName evidence="1">Uncharacterized protein</fullName>
    </submittedName>
</protein>
<keyword evidence="2" id="KW-1185">Reference proteome</keyword>
<evidence type="ECO:0000313" key="2">
    <source>
        <dbReference type="Proteomes" id="UP001054945"/>
    </source>
</evidence>